<evidence type="ECO:0000313" key="2">
    <source>
        <dbReference type="WBParaSite" id="scaffold8435_cov140.g13058"/>
    </source>
</evidence>
<dbReference type="Gene3D" id="3.30.830.10">
    <property type="entry name" value="Metalloenzyme, LuxS/M16 peptidase-like"/>
    <property type="match status" value="1"/>
</dbReference>
<evidence type="ECO:0000313" key="1">
    <source>
        <dbReference type="Proteomes" id="UP000887561"/>
    </source>
</evidence>
<accession>A0A915N553</accession>
<proteinExistence type="predicted"/>
<dbReference type="SUPFAM" id="SSF63411">
    <property type="entry name" value="LuxS/MPP-like metallohydrolase"/>
    <property type="match status" value="1"/>
</dbReference>
<keyword evidence="1" id="KW-1185">Reference proteome</keyword>
<dbReference type="InterPro" id="IPR011249">
    <property type="entry name" value="Metalloenz_LuxS/M16"/>
</dbReference>
<dbReference type="Proteomes" id="UP000887561">
    <property type="component" value="Unplaced"/>
</dbReference>
<reference evidence="2" key="1">
    <citation type="submission" date="2022-11" db="UniProtKB">
        <authorList>
            <consortium name="WormBaseParasite"/>
        </authorList>
    </citation>
    <scope>IDENTIFICATION</scope>
</reference>
<dbReference type="WBParaSite" id="scaffold8435_cov140.g13058">
    <property type="protein sequence ID" value="scaffold8435_cov140.g13058"/>
    <property type="gene ID" value="scaffold8435_cov140.g13058"/>
</dbReference>
<organism evidence="1 2">
    <name type="scientific">Meloidogyne javanica</name>
    <name type="common">Root-knot nematode worm</name>
    <dbReference type="NCBI Taxonomy" id="6303"/>
    <lineage>
        <taxon>Eukaryota</taxon>
        <taxon>Metazoa</taxon>
        <taxon>Ecdysozoa</taxon>
        <taxon>Nematoda</taxon>
        <taxon>Chromadorea</taxon>
        <taxon>Rhabditida</taxon>
        <taxon>Tylenchina</taxon>
        <taxon>Tylenchomorpha</taxon>
        <taxon>Tylenchoidea</taxon>
        <taxon>Meloidogynidae</taxon>
        <taxon>Meloidogyninae</taxon>
        <taxon>Meloidogyne</taxon>
        <taxon>Meloidogyne incognita group</taxon>
    </lineage>
</organism>
<dbReference type="GO" id="GO:0046872">
    <property type="term" value="F:metal ion binding"/>
    <property type="evidence" value="ECO:0007669"/>
    <property type="project" value="InterPro"/>
</dbReference>
<name>A0A915N553_MELJA</name>
<dbReference type="AlphaFoldDB" id="A0A915N553"/>
<sequence length="233" mass="26452">MYFVCDANYGQSWQLGDVQMAFIGGAENIFLTKKAKFRDDWNGDTTMETLLLSRYLSQAGGPLWNNLRGSGLCYTSSINVIPDQKSIIMNLNKCSNLEQAFNRLSEVVQYISNQGLYISNQGLGSHRTVLEEEFDDYRSSLKSTIDFAILASLRRLNSGFTKDIYTKVWHANKDEVRINGSTAIRNLLDEQNSFTALTISANKRREIEKVFPEIKEASTADLKLTEELMEEDE</sequence>
<protein>
    <submittedName>
        <fullName evidence="2">Uncharacterized protein</fullName>
    </submittedName>
</protein>